<feature type="domain" description="AMP-dependent synthetase/ligase" evidence="1">
    <location>
        <begin position="471"/>
        <end position="536"/>
    </location>
</feature>
<proteinExistence type="predicted"/>
<dbReference type="Pfam" id="PF00501">
    <property type="entry name" value="AMP-binding"/>
    <property type="match status" value="1"/>
</dbReference>
<reference evidence="3 4" key="1">
    <citation type="submission" date="2020-03" db="EMBL/GenBank/DDBJ databases">
        <title>WGS of actinomycetes isolated from Thailand.</title>
        <authorList>
            <person name="Thawai C."/>
        </authorList>
    </citation>
    <scope>NUCLEOTIDE SEQUENCE [LARGE SCALE GENOMIC DNA]</scope>
    <source>
        <strain evidence="3 4">PLAI 1-29</strain>
    </source>
</reference>
<sequence length="536" mass="56904">MTRSAVEDVWPLSPLQEGLLFHAAFDDQGPDVYTVQSALALDGPLDPARLRASWETLLGRHAALRACFRQVSGAQTVQVIARDVTLPWREEDLSALPGPEALAAAGRLAEEERAERFDPAVPPLLRLLLLRLAPQRHRLVMTSHHILMDGWSAPVLIGELSAAYAAGGDASALPPVTSYRDYLAWLGRQDKDAARAAWRAELAGADEPTLVAPAAAPDRLPVFPGNVSGDLPESLTHRTAELARAAGVTVNTVVQAAWALVVARLAGRTDVVFGATMAGRPPELPGVESMVGLLINTLPVRVPLDGAQPVRELLQRLQERQSALMDHQHLGILEVQKLAGPGAVFDTLLVYESFPRPPAGERNRSDLAIRPDGFSREAAHYPLTLVVAPGERTHLKLEYRPDLFDHATAGGAFTGLVRVLERMTADPAGPVGRIGVLDEGWSAPRGVTAAGPLPPAPKRVPPVPELVAGRVAAVPEAVAVSGAEGELSYGELGARSGRLAAFLAGVGVRRGDRVGVVLERSVGLPVVLLGVWRAGA</sequence>
<dbReference type="SUPFAM" id="SSF52777">
    <property type="entry name" value="CoA-dependent acyltransferases"/>
    <property type="match status" value="2"/>
</dbReference>
<evidence type="ECO:0000259" key="1">
    <source>
        <dbReference type="Pfam" id="PF00501"/>
    </source>
</evidence>
<keyword evidence="4" id="KW-1185">Reference proteome</keyword>
<dbReference type="InterPro" id="IPR042099">
    <property type="entry name" value="ANL_N_sf"/>
</dbReference>
<dbReference type="Gene3D" id="3.40.50.12780">
    <property type="entry name" value="N-terminal domain of ligase-like"/>
    <property type="match status" value="1"/>
</dbReference>
<feature type="domain" description="Condensation" evidence="2">
    <location>
        <begin position="7"/>
        <end position="439"/>
    </location>
</feature>
<accession>A0ABX1C255</accession>
<dbReference type="InterPro" id="IPR001242">
    <property type="entry name" value="Condensation_dom"/>
</dbReference>
<dbReference type="PANTHER" id="PTHR45527">
    <property type="entry name" value="NONRIBOSOMAL PEPTIDE SYNTHETASE"/>
    <property type="match status" value="1"/>
</dbReference>
<dbReference type="Proteomes" id="UP000695264">
    <property type="component" value="Unassembled WGS sequence"/>
</dbReference>
<dbReference type="InterPro" id="IPR000873">
    <property type="entry name" value="AMP-dep_synth/lig_dom"/>
</dbReference>
<dbReference type="CDD" id="cd19543">
    <property type="entry name" value="DCL_NRPS"/>
    <property type="match status" value="1"/>
</dbReference>
<organism evidence="3 4">
    <name type="scientific">Streptomyces zingiberis</name>
    <dbReference type="NCBI Taxonomy" id="2053010"/>
    <lineage>
        <taxon>Bacteria</taxon>
        <taxon>Bacillati</taxon>
        <taxon>Actinomycetota</taxon>
        <taxon>Actinomycetes</taxon>
        <taxon>Kitasatosporales</taxon>
        <taxon>Streptomycetaceae</taxon>
        <taxon>Streptomyces</taxon>
    </lineage>
</organism>
<feature type="non-terminal residue" evidence="3">
    <location>
        <position position="536"/>
    </location>
</feature>
<name>A0ABX1C255_9ACTN</name>
<dbReference type="Gene3D" id="3.30.559.30">
    <property type="entry name" value="Nonribosomal peptide synthetase, condensation domain"/>
    <property type="match status" value="1"/>
</dbReference>
<dbReference type="RefSeq" id="WP_168104600.1">
    <property type="nucleotide sequence ID" value="NZ_JAATEN010000047.1"/>
</dbReference>
<gene>
    <name evidence="3" type="ORF">HCK00_26595</name>
</gene>
<dbReference type="Pfam" id="PF00668">
    <property type="entry name" value="Condensation"/>
    <property type="match status" value="1"/>
</dbReference>
<evidence type="ECO:0000259" key="2">
    <source>
        <dbReference type="Pfam" id="PF00668"/>
    </source>
</evidence>
<dbReference type="EMBL" id="JAATEN010000047">
    <property type="protein sequence ID" value="NJQ03977.1"/>
    <property type="molecule type" value="Genomic_DNA"/>
</dbReference>
<dbReference type="SUPFAM" id="SSF56801">
    <property type="entry name" value="Acetyl-CoA synthetase-like"/>
    <property type="match status" value="1"/>
</dbReference>
<dbReference type="InterPro" id="IPR023213">
    <property type="entry name" value="CAT-like_dom_sf"/>
</dbReference>
<dbReference type="PANTHER" id="PTHR45527:SF1">
    <property type="entry name" value="FATTY ACID SYNTHASE"/>
    <property type="match status" value="1"/>
</dbReference>
<dbReference type="Gene3D" id="3.30.559.10">
    <property type="entry name" value="Chloramphenicol acetyltransferase-like domain"/>
    <property type="match status" value="1"/>
</dbReference>
<protein>
    <submittedName>
        <fullName evidence="3">AMP-binding protein</fullName>
    </submittedName>
</protein>
<evidence type="ECO:0000313" key="4">
    <source>
        <dbReference type="Proteomes" id="UP000695264"/>
    </source>
</evidence>
<comment type="caution">
    <text evidence="3">The sequence shown here is derived from an EMBL/GenBank/DDBJ whole genome shotgun (WGS) entry which is preliminary data.</text>
</comment>
<evidence type="ECO:0000313" key="3">
    <source>
        <dbReference type="EMBL" id="NJQ03977.1"/>
    </source>
</evidence>